<name>A0A9D4PYT6_RHISA</name>
<evidence type="ECO:0000256" key="6">
    <source>
        <dbReference type="RuleBase" id="RU003968"/>
    </source>
</evidence>
<feature type="binding site" evidence="5">
    <location>
        <position position="137"/>
    </location>
    <ligand>
        <name>FAD</name>
        <dbReference type="ChEBI" id="CHEBI:57692"/>
    </ligand>
</feature>
<evidence type="ECO:0000256" key="4">
    <source>
        <dbReference type="ARBA" id="ARBA00022827"/>
    </source>
</evidence>
<dbReference type="PROSITE" id="PS00623">
    <property type="entry name" value="GMC_OXRED_1"/>
    <property type="match status" value="1"/>
</dbReference>
<dbReference type="VEuPathDB" id="VectorBase:RSAN_033292"/>
<dbReference type="InterPro" id="IPR007867">
    <property type="entry name" value="GMC_OxRtase_C"/>
</dbReference>
<dbReference type="Gene3D" id="3.50.50.60">
    <property type="entry name" value="FAD/NAD(P)-binding domain"/>
    <property type="match status" value="2"/>
</dbReference>
<dbReference type="PANTHER" id="PTHR11552">
    <property type="entry name" value="GLUCOSE-METHANOL-CHOLINE GMC OXIDOREDUCTASE"/>
    <property type="match status" value="1"/>
</dbReference>
<dbReference type="GO" id="GO:0050660">
    <property type="term" value="F:flavin adenine dinucleotide binding"/>
    <property type="evidence" value="ECO:0007669"/>
    <property type="project" value="InterPro"/>
</dbReference>
<evidence type="ECO:0000313" key="9">
    <source>
        <dbReference type="Proteomes" id="UP000821837"/>
    </source>
</evidence>
<comment type="caution">
    <text evidence="8">The sequence shown here is derived from an EMBL/GenBank/DDBJ whole genome shotgun (WGS) entry which is preliminary data.</text>
</comment>
<evidence type="ECO:0000313" key="8">
    <source>
        <dbReference type="EMBL" id="KAH7961294.1"/>
    </source>
</evidence>
<protein>
    <recommendedName>
        <fullName evidence="7">Glucose-methanol-choline oxidoreductase N-terminal domain-containing protein</fullName>
    </recommendedName>
</protein>
<keyword evidence="9" id="KW-1185">Reference proteome</keyword>
<dbReference type="AlphaFoldDB" id="A0A9D4PYT6"/>
<dbReference type="GO" id="GO:0016614">
    <property type="term" value="F:oxidoreductase activity, acting on CH-OH group of donors"/>
    <property type="evidence" value="ECO:0007669"/>
    <property type="project" value="InterPro"/>
</dbReference>
<dbReference type="InterPro" id="IPR012132">
    <property type="entry name" value="GMC_OxRdtase"/>
</dbReference>
<dbReference type="PANTHER" id="PTHR11552:SF147">
    <property type="entry name" value="CHOLINE DEHYDROGENASE, MITOCHONDRIAL"/>
    <property type="match status" value="1"/>
</dbReference>
<accession>A0A9D4PYT6</accession>
<dbReference type="PIRSF" id="PIRSF000137">
    <property type="entry name" value="Alcohol_oxidase"/>
    <property type="match status" value="1"/>
</dbReference>
<comment type="cofactor">
    <cofactor evidence="1 5">
        <name>FAD</name>
        <dbReference type="ChEBI" id="CHEBI:57692"/>
    </cofactor>
</comment>
<dbReference type="InterPro" id="IPR000172">
    <property type="entry name" value="GMC_OxRdtase_N"/>
</dbReference>
<dbReference type="SUPFAM" id="SSF51905">
    <property type="entry name" value="FAD/NAD(P)-binding domain"/>
    <property type="match status" value="1"/>
</dbReference>
<evidence type="ECO:0000256" key="2">
    <source>
        <dbReference type="ARBA" id="ARBA00010790"/>
    </source>
</evidence>
<reference evidence="8" key="2">
    <citation type="submission" date="2021-09" db="EMBL/GenBank/DDBJ databases">
        <authorList>
            <person name="Jia N."/>
            <person name="Wang J."/>
            <person name="Shi W."/>
            <person name="Du L."/>
            <person name="Sun Y."/>
            <person name="Zhan W."/>
            <person name="Jiang J."/>
            <person name="Wang Q."/>
            <person name="Zhang B."/>
            <person name="Ji P."/>
            <person name="Sakyi L.B."/>
            <person name="Cui X."/>
            <person name="Yuan T."/>
            <person name="Jiang B."/>
            <person name="Yang W."/>
            <person name="Lam T.T.-Y."/>
            <person name="Chang Q."/>
            <person name="Ding S."/>
            <person name="Wang X."/>
            <person name="Zhu J."/>
            <person name="Ruan X."/>
            <person name="Zhao L."/>
            <person name="Wei J."/>
            <person name="Que T."/>
            <person name="Du C."/>
            <person name="Cheng J."/>
            <person name="Dai P."/>
            <person name="Han X."/>
            <person name="Huang E."/>
            <person name="Gao Y."/>
            <person name="Liu J."/>
            <person name="Shao H."/>
            <person name="Ye R."/>
            <person name="Li L."/>
            <person name="Wei W."/>
            <person name="Wang X."/>
            <person name="Wang C."/>
            <person name="Huo Q."/>
            <person name="Li W."/>
            <person name="Guo W."/>
            <person name="Chen H."/>
            <person name="Chen S."/>
            <person name="Zhou L."/>
            <person name="Zhou L."/>
            <person name="Ni X."/>
            <person name="Tian J."/>
            <person name="Zhou Y."/>
            <person name="Sheng Y."/>
            <person name="Liu T."/>
            <person name="Pan Y."/>
            <person name="Xia L."/>
            <person name="Li J."/>
            <person name="Zhao F."/>
            <person name="Cao W."/>
        </authorList>
    </citation>
    <scope>NUCLEOTIDE SEQUENCE</scope>
    <source>
        <strain evidence="8">Rsan-2018</strain>
        <tissue evidence="8">Larvae</tissue>
    </source>
</reference>
<comment type="similarity">
    <text evidence="2 6">Belongs to the GMC oxidoreductase family.</text>
</comment>
<sequence length="508" mass="55137">MSGSLDAMTCALWGRGAAPQNLIGLLLAMVNLLVHVPFTDLPSLRDYELGTLKQEYDYIIVGGGSAGSVIANRLSANPDVTVLLLEAGGLETASRQIPVMAAYNVGGHDDWAYWTVPQKNACLSFREQRCPLPRGKVLGGTSVLNYMLYVRGDRLDYDRWAQKYGAKGWAYEDVLPHFKDIEDYRVGPLGEYHGAGGEVPVDYANTSTPLSDVYLEACSQSGYGYVDYNGPSQFGCSRPQTNMKNGERFSASKAFIDSVIRARKNLDVALISQVTKVNFEGSRAVGVTFTRFGQSRNVSAGREVILSAGTIGSAQILLLSGVGPRKDLERLKIPVVSDLPVGRSIQDHVLFFTAVPVITDQQAGIPLFSLEDIAQYEQNRTGTKIFIDQILNTDAMRGIGAKPWDVTFPPCAEAGPQWSMEYIECLFRHLANPGWHICCSAPMGSHPNAVVDERLRVRGNITGLRVADASVMPDIVSGTTQAAAMMIGSKAAAMIIEDSGSDVKKTVR</sequence>
<dbReference type="InterPro" id="IPR036188">
    <property type="entry name" value="FAD/NAD-bd_sf"/>
</dbReference>
<keyword evidence="4 5" id="KW-0274">FAD</keyword>
<proteinExistence type="inferred from homology"/>
<dbReference type="VEuPathDB" id="VectorBase:RSAN_042843"/>
<feature type="domain" description="Glucose-methanol-choline oxidoreductase N-terminal" evidence="7">
    <location>
        <begin position="135"/>
        <end position="158"/>
    </location>
</feature>
<evidence type="ECO:0000256" key="1">
    <source>
        <dbReference type="ARBA" id="ARBA00001974"/>
    </source>
</evidence>
<keyword evidence="3 6" id="KW-0285">Flavoprotein</keyword>
<dbReference type="Proteomes" id="UP000821837">
    <property type="component" value="Chromosome 3"/>
</dbReference>
<dbReference type="Pfam" id="PF00732">
    <property type="entry name" value="GMC_oxred_N"/>
    <property type="match status" value="1"/>
</dbReference>
<gene>
    <name evidence="8" type="ORF">HPB52_006687</name>
</gene>
<organism evidence="8 9">
    <name type="scientific">Rhipicephalus sanguineus</name>
    <name type="common">Brown dog tick</name>
    <name type="synonym">Ixodes sanguineus</name>
    <dbReference type="NCBI Taxonomy" id="34632"/>
    <lineage>
        <taxon>Eukaryota</taxon>
        <taxon>Metazoa</taxon>
        <taxon>Ecdysozoa</taxon>
        <taxon>Arthropoda</taxon>
        <taxon>Chelicerata</taxon>
        <taxon>Arachnida</taxon>
        <taxon>Acari</taxon>
        <taxon>Parasitiformes</taxon>
        <taxon>Ixodida</taxon>
        <taxon>Ixodoidea</taxon>
        <taxon>Ixodidae</taxon>
        <taxon>Rhipicephalinae</taxon>
        <taxon>Rhipicephalus</taxon>
        <taxon>Rhipicephalus</taxon>
    </lineage>
</organism>
<evidence type="ECO:0000259" key="7">
    <source>
        <dbReference type="PROSITE" id="PS00623"/>
    </source>
</evidence>
<reference evidence="8" key="1">
    <citation type="journal article" date="2020" name="Cell">
        <title>Large-Scale Comparative Analyses of Tick Genomes Elucidate Their Genetic Diversity and Vector Capacities.</title>
        <authorList>
            <consortium name="Tick Genome and Microbiome Consortium (TIGMIC)"/>
            <person name="Jia N."/>
            <person name="Wang J."/>
            <person name="Shi W."/>
            <person name="Du L."/>
            <person name="Sun Y."/>
            <person name="Zhan W."/>
            <person name="Jiang J.F."/>
            <person name="Wang Q."/>
            <person name="Zhang B."/>
            <person name="Ji P."/>
            <person name="Bell-Sakyi L."/>
            <person name="Cui X.M."/>
            <person name="Yuan T.T."/>
            <person name="Jiang B.G."/>
            <person name="Yang W.F."/>
            <person name="Lam T.T."/>
            <person name="Chang Q.C."/>
            <person name="Ding S.J."/>
            <person name="Wang X.J."/>
            <person name="Zhu J.G."/>
            <person name="Ruan X.D."/>
            <person name="Zhao L."/>
            <person name="Wei J.T."/>
            <person name="Ye R.Z."/>
            <person name="Que T.C."/>
            <person name="Du C.H."/>
            <person name="Zhou Y.H."/>
            <person name="Cheng J.X."/>
            <person name="Dai P.F."/>
            <person name="Guo W.B."/>
            <person name="Han X.H."/>
            <person name="Huang E.J."/>
            <person name="Li L.F."/>
            <person name="Wei W."/>
            <person name="Gao Y.C."/>
            <person name="Liu J.Z."/>
            <person name="Shao H.Z."/>
            <person name="Wang X."/>
            <person name="Wang C.C."/>
            <person name="Yang T.C."/>
            <person name="Huo Q.B."/>
            <person name="Li W."/>
            <person name="Chen H.Y."/>
            <person name="Chen S.E."/>
            <person name="Zhou L.G."/>
            <person name="Ni X.B."/>
            <person name="Tian J.H."/>
            <person name="Sheng Y."/>
            <person name="Liu T."/>
            <person name="Pan Y.S."/>
            <person name="Xia L.Y."/>
            <person name="Li J."/>
            <person name="Zhao F."/>
            <person name="Cao W.C."/>
        </authorList>
    </citation>
    <scope>NUCLEOTIDE SEQUENCE</scope>
    <source>
        <strain evidence="8">Rsan-2018</strain>
    </source>
</reference>
<evidence type="ECO:0000256" key="5">
    <source>
        <dbReference type="PIRSR" id="PIRSR000137-2"/>
    </source>
</evidence>
<feature type="binding site" evidence="5">
    <location>
        <position position="274"/>
    </location>
    <ligand>
        <name>FAD</name>
        <dbReference type="ChEBI" id="CHEBI:57692"/>
    </ligand>
</feature>
<dbReference type="EMBL" id="JABSTV010001249">
    <property type="protein sequence ID" value="KAH7961294.1"/>
    <property type="molecule type" value="Genomic_DNA"/>
</dbReference>
<dbReference type="Pfam" id="PF05199">
    <property type="entry name" value="GMC_oxred_C"/>
    <property type="match status" value="1"/>
</dbReference>
<feature type="binding site" evidence="5">
    <location>
        <position position="141"/>
    </location>
    <ligand>
        <name>FAD</name>
        <dbReference type="ChEBI" id="CHEBI:57692"/>
    </ligand>
</feature>
<evidence type="ECO:0000256" key="3">
    <source>
        <dbReference type="ARBA" id="ARBA00022630"/>
    </source>
</evidence>